<gene>
    <name evidence="3" type="ORF">LOTGIDRAFT_145072</name>
</gene>
<dbReference type="Pfam" id="PF01477">
    <property type="entry name" value="PLAT"/>
    <property type="match status" value="1"/>
</dbReference>
<dbReference type="RefSeq" id="XP_009054928.1">
    <property type="nucleotide sequence ID" value="XM_009056680.1"/>
</dbReference>
<dbReference type="OrthoDB" id="5322100at2759"/>
<dbReference type="CTD" id="20234911"/>
<evidence type="ECO:0000259" key="2">
    <source>
        <dbReference type="PROSITE" id="PS50095"/>
    </source>
</evidence>
<dbReference type="EMBL" id="KB201820">
    <property type="protein sequence ID" value="ESO94385.1"/>
    <property type="molecule type" value="Genomic_DNA"/>
</dbReference>
<keyword evidence="4" id="KW-1185">Reference proteome</keyword>
<dbReference type="PROSITE" id="PS50095">
    <property type="entry name" value="PLAT"/>
    <property type="match status" value="1"/>
</dbReference>
<reference evidence="3 4" key="1">
    <citation type="journal article" date="2013" name="Nature">
        <title>Insights into bilaterian evolution from three spiralian genomes.</title>
        <authorList>
            <person name="Simakov O."/>
            <person name="Marletaz F."/>
            <person name="Cho S.J."/>
            <person name="Edsinger-Gonzales E."/>
            <person name="Havlak P."/>
            <person name="Hellsten U."/>
            <person name="Kuo D.H."/>
            <person name="Larsson T."/>
            <person name="Lv J."/>
            <person name="Arendt D."/>
            <person name="Savage R."/>
            <person name="Osoegawa K."/>
            <person name="de Jong P."/>
            <person name="Grimwood J."/>
            <person name="Chapman J.A."/>
            <person name="Shapiro H."/>
            <person name="Aerts A."/>
            <person name="Otillar R.P."/>
            <person name="Terry A.Y."/>
            <person name="Boore J.L."/>
            <person name="Grigoriev I.V."/>
            <person name="Lindberg D.R."/>
            <person name="Seaver E.C."/>
            <person name="Weisblat D.A."/>
            <person name="Putnam N.H."/>
            <person name="Rokhsar D.S."/>
        </authorList>
    </citation>
    <scope>NUCLEOTIDE SEQUENCE [LARGE SCALE GENOMIC DNA]</scope>
</reference>
<dbReference type="OMA" id="ITWIRTC"/>
<dbReference type="AlphaFoldDB" id="V4AGX2"/>
<evidence type="ECO:0000313" key="3">
    <source>
        <dbReference type="EMBL" id="ESO94385.1"/>
    </source>
</evidence>
<dbReference type="Proteomes" id="UP000030746">
    <property type="component" value="Unassembled WGS sequence"/>
</dbReference>
<dbReference type="PANTHER" id="PTHR45901:SF3">
    <property type="entry name" value="LIPOXYGENASE HOMOLOGY DOMAIN-CONTAINING PROTEIN 1"/>
    <property type="match status" value="1"/>
</dbReference>
<dbReference type="GeneID" id="20234911"/>
<sequence>ILYHVQVKTGDVSAAGTDATVTLTIYGSRGDTGSVELMNDDSGPVGPFERNFNDNFTFIAPVIDQIERIKIGHDNTGTGPGWFLDKVTINIPSEGRRYEFVCNRWLATDEDDGLTVGEFQLSYSEGNYLHWKLYCLY</sequence>
<feature type="domain" description="PLAT" evidence="2">
    <location>
        <begin position="1"/>
        <end position="120"/>
    </location>
</feature>
<dbReference type="SMART" id="SM00308">
    <property type="entry name" value="LH2"/>
    <property type="match status" value="1"/>
</dbReference>
<dbReference type="InterPro" id="IPR036392">
    <property type="entry name" value="PLAT/LH2_dom_sf"/>
</dbReference>
<name>V4AGX2_LOTGI</name>
<comment type="caution">
    <text evidence="1">Lacks conserved residue(s) required for the propagation of feature annotation.</text>
</comment>
<dbReference type="HOGENOM" id="CLU_159053_0_0_1"/>
<feature type="non-terminal residue" evidence="3">
    <location>
        <position position="1"/>
    </location>
</feature>
<dbReference type="KEGG" id="lgi:LOTGIDRAFT_145072"/>
<organism evidence="3 4">
    <name type="scientific">Lottia gigantea</name>
    <name type="common">Giant owl limpet</name>
    <dbReference type="NCBI Taxonomy" id="225164"/>
    <lineage>
        <taxon>Eukaryota</taxon>
        <taxon>Metazoa</taxon>
        <taxon>Spiralia</taxon>
        <taxon>Lophotrochozoa</taxon>
        <taxon>Mollusca</taxon>
        <taxon>Gastropoda</taxon>
        <taxon>Patellogastropoda</taxon>
        <taxon>Lottioidea</taxon>
        <taxon>Lottiidae</taxon>
        <taxon>Lottia</taxon>
    </lineage>
</organism>
<dbReference type="PANTHER" id="PTHR45901">
    <property type="entry name" value="PROTEIN CBG12474"/>
    <property type="match status" value="1"/>
</dbReference>
<evidence type="ECO:0000256" key="1">
    <source>
        <dbReference type="PROSITE-ProRule" id="PRU00152"/>
    </source>
</evidence>
<evidence type="ECO:0000313" key="4">
    <source>
        <dbReference type="Proteomes" id="UP000030746"/>
    </source>
</evidence>
<dbReference type="InterPro" id="IPR052970">
    <property type="entry name" value="Inner_ear_hair_cell_LOXHD"/>
</dbReference>
<dbReference type="CDD" id="cd01756">
    <property type="entry name" value="PLAT_repeat"/>
    <property type="match status" value="1"/>
</dbReference>
<accession>V4AGX2</accession>
<dbReference type="InterPro" id="IPR001024">
    <property type="entry name" value="PLAT/LH2_dom"/>
</dbReference>
<dbReference type="SUPFAM" id="SSF49723">
    <property type="entry name" value="Lipase/lipooxygenase domain (PLAT/LH2 domain)"/>
    <property type="match status" value="1"/>
</dbReference>
<dbReference type="Gene3D" id="2.40.180.10">
    <property type="entry name" value="Catalase core domain"/>
    <property type="match status" value="1"/>
</dbReference>
<proteinExistence type="predicted"/>
<protein>
    <recommendedName>
        <fullName evidence="2">PLAT domain-containing protein</fullName>
    </recommendedName>
</protein>